<proteinExistence type="predicted"/>
<evidence type="ECO:0000256" key="1">
    <source>
        <dbReference type="SAM" id="MobiDB-lite"/>
    </source>
</evidence>
<keyword evidence="3" id="KW-1185">Reference proteome</keyword>
<feature type="compositionally biased region" description="Basic and acidic residues" evidence="1">
    <location>
        <begin position="416"/>
        <end position="427"/>
    </location>
</feature>
<dbReference type="Proteomes" id="UP000246991">
    <property type="component" value="Unassembled WGS sequence"/>
</dbReference>
<dbReference type="EMBL" id="PYWC01000028">
    <property type="protein sequence ID" value="PWW77060.1"/>
    <property type="molecule type" value="Genomic_DNA"/>
</dbReference>
<dbReference type="AlphaFoldDB" id="A0A317STH1"/>
<name>A0A317STH1_9PEZI</name>
<feature type="compositionally biased region" description="Low complexity" evidence="1">
    <location>
        <begin position="538"/>
        <end position="569"/>
    </location>
</feature>
<accession>A0A317STH1</accession>
<comment type="caution">
    <text evidence="2">The sequence shown here is derived from an EMBL/GenBank/DDBJ whole genome shotgun (WGS) entry which is preliminary data.</text>
</comment>
<feature type="region of interest" description="Disordered" evidence="1">
    <location>
        <begin position="304"/>
        <end position="606"/>
    </location>
</feature>
<protein>
    <submittedName>
        <fullName evidence="2">Uncharacterized protein</fullName>
    </submittedName>
</protein>
<evidence type="ECO:0000313" key="3">
    <source>
        <dbReference type="Proteomes" id="UP000246991"/>
    </source>
</evidence>
<dbReference type="OrthoDB" id="5509950at2759"/>
<evidence type="ECO:0000313" key="2">
    <source>
        <dbReference type="EMBL" id="PWW77060.1"/>
    </source>
</evidence>
<reference evidence="2 3" key="1">
    <citation type="submission" date="2018-03" db="EMBL/GenBank/DDBJ databases">
        <title>Genomes of Pezizomycetes fungi and the evolution of truffles.</title>
        <authorList>
            <person name="Murat C."/>
            <person name="Payen T."/>
            <person name="Noel B."/>
            <person name="Kuo A."/>
            <person name="Martin F.M."/>
        </authorList>
    </citation>
    <scope>NUCLEOTIDE SEQUENCE [LARGE SCALE GENOMIC DNA]</scope>
    <source>
        <strain evidence="2">091103-1</strain>
    </source>
</reference>
<organism evidence="2 3">
    <name type="scientific">Tuber magnatum</name>
    <name type="common">white Piedmont truffle</name>
    <dbReference type="NCBI Taxonomy" id="42249"/>
    <lineage>
        <taxon>Eukaryota</taxon>
        <taxon>Fungi</taxon>
        <taxon>Dikarya</taxon>
        <taxon>Ascomycota</taxon>
        <taxon>Pezizomycotina</taxon>
        <taxon>Pezizomycetes</taxon>
        <taxon>Pezizales</taxon>
        <taxon>Tuberaceae</taxon>
        <taxon>Tuber</taxon>
    </lineage>
</organism>
<sequence>MTFVLIRRTRNLRLSRLLRTLVMSLDPGRMADEDWDVVLRFVRSLPPVAHQVALVNEFHRPDDLHELDRQIKFLVRDMGKKLQTSRATKQTKAVPRQHQLDGTVEDGAGWDTPFCPRAVCIHIVRRTGTPQAEHPFLGYSWESPEADTGVAWGVLNTPTMRSLVLLVKGQRTEEPIEYPRYLLGATGRGARALRQDITEPLTLPALIFLHTDADVRAWLLSNQSDSKDPLDLLVIEAREDGDRGRQQTPEPPGGRHRFLDRRVWDMWTPAEDADGSLEDDSASGAVDGDAEYALAESLSADDDIADEEDPHMDGDFIHSTPPARTQDVDEDSDSPSPNATPATHPVVPEARAPIATGGRSSVAQRSPAVPSHNRRGHIRGAILVDPPPARTRETSPAPSRQSVAPGVAPSSTPSEEEQRALVEELVRRNPWLSVRLRPGNVNPGRLDASPAGPGASGGRRPRGGLDGTVDNATGSPHAAVELGPITPVPTTLGGPSLSPPGSSAPALEESHACLDGTVNDATGSSQAVVEPDPITPMPTTLGRLSSSPLSSTPSFVDSPTPDTPTTIPAKKPPPPKSVQQRPKNVPPRNRSSGMKPPHQPAHAGVDVSVALGLASDGLWYR</sequence>
<gene>
    <name evidence="2" type="ORF">C7212DRAFT_363396</name>
</gene>
<feature type="region of interest" description="Disordered" evidence="1">
    <location>
        <begin position="239"/>
        <end position="260"/>
    </location>
</feature>
<feature type="compositionally biased region" description="Low complexity" evidence="1">
    <location>
        <begin position="489"/>
        <end position="507"/>
    </location>
</feature>